<dbReference type="EMBL" id="MU005606">
    <property type="protein sequence ID" value="KAF2679076.1"/>
    <property type="molecule type" value="Genomic_DNA"/>
</dbReference>
<reference evidence="3" key="1">
    <citation type="journal article" date="2020" name="Stud. Mycol.">
        <title>101 Dothideomycetes genomes: a test case for predicting lifestyles and emergence of pathogens.</title>
        <authorList>
            <person name="Haridas S."/>
            <person name="Albert R."/>
            <person name="Binder M."/>
            <person name="Bloem J."/>
            <person name="Labutti K."/>
            <person name="Salamov A."/>
            <person name="Andreopoulos B."/>
            <person name="Baker S."/>
            <person name="Barry K."/>
            <person name="Bills G."/>
            <person name="Bluhm B."/>
            <person name="Cannon C."/>
            <person name="Castanera R."/>
            <person name="Culley D."/>
            <person name="Daum C."/>
            <person name="Ezra D."/>
            <person name="Gonzalez J."/>
            <person name="Henrissat B."/>
            <person name="Kuo A."/>
            <person name="Liang C."/>
            <person name="Lipzen A."/>
            <person name="Lutzoni F."/>
            <person name="Magnuson J."/>
            <person name="Mondo S."/>
            <person name="Nolan M."/>
            <person name="Ohm R."/>
            <person name="Pangilinan J."/>
            <person name="Park H.-J."/>
            <person name="Ramirez L."/>
            <person name="Alfaro M."/>
            <person name="Sun H."/>
            <person name="Tritt A."/>
            <person name="Yoshinaga Y."/>
            <person name="Zwiers L.-H."/>
            <person name="Turgeon B."/>
            <person name="Goodwin S."/>
            <person name="Spatafora J."/>
            <person name="Crous P."/>
            <person name="Grigoriev I."/>
        </authorList>
    </citation>
    <scope>NUCLEOTIDE SEQUENCE</scope>
    <source>
        <strain evidence="3">CBS 122367</strain>
    </source>
</reference>
<feature type="chain" id="PRO_5026075216" evidence="2">
    <location>
        <begin position="25"/>
        <end position="271"/>
    </location>
</feature>
<dbReference type="OrthoDB" id="4183412at2759"/>
<keyword evidence="2" id="KW-0732">Signal</keyword>
<name>A0A6G1ILG2_9PLEO</name>
<sequence length="271" mass="29417">MLSNVLKTSTWLLLLSIHPSLTLSLPRFFKAHLSRQSNPCPSCPGPPAADPPSPPGDGSGDWGKGGTPTWRDKTWKVVVLTAATGAKGLGLYHAGENLIHFLDNTGTDKYNSPDHILFELKDFNQEVADLVQPLAASAYTAAKSAGGGTQTFASRWTVCNLQGSSRSTDWFLALGGFNFAVSGFVTVKKVSATEWNGDLTYVVHIFDRYNWDGKKIAMFDVTIFEDDWMGKLHKIGLAREYIVRGTSENTYGVSGYDGGQVPKPQAPATED</sequence>
<dbReference type="Proteomes" id="UP000799291">
    <property type="component" value="Unassembled WGS sequence"/>
</dbReference>
<evidence type="ECO:0000313" key="3">
    <source>
        <dbReference type="EMBL" id="KAF2679076.1"/>
    </source>
</evidence>
<evidence type="ECO:0000256" key="2">
    <source>
        <dbReference type="SAM" id="SignalP"/>
    </source>
</evidence>
<protein>
    <submittedName>
        <fullName evidence="3">Uncharacterized protein</fullName>
    </submittedName>
</protein>
<feature type="region of interest" description="Disordered" evidence="1">
    <location>
        <begin position="39"/>
        <end position="69"/>
    </location>
</feature>
<evidence type="ECO:0000313" key="4">
    <source>
        <dbReference type="Proteomes" id="UP000799291"/>
    </source>
</evidence>
<feature type="signal peptide" evidence="2">
    <location>
        <begin position="1"/>
        <end position="24"/>
    </location>
</feature>
<gene>
    <name evidence="3" type="ORF">K458DRAFT_461499</name>
</gene>
<feature type="compositionally biased region" description="Pro residues" evidence="1">
    <location>
        <begin position="41"/>
        <end position="55"/>
    </location>
</feature>
<organism evidence="3 4">
    <name type="scientific">Lentithecium fluviatile CBS 122367</name>
    <dbReference type="NCBI Taxonomy" id="1168545"/>
    <lineage>
        <taxon>Eukaryota</taxon>
        <taxon>Fungi</taxon>
        <taxon>Dikarya</taxon>
        <taxon>Ascomycota</taxon>
        <taxon>Pezizomycotina</taxon>
        <taxon>Dothideomycetes</taxon>
        <taxon>Pleosporomycetidae</taxon>
        <taxon>Pleosporales</taxon>
        <taxon>Massarineae</taxon>
        <taxon>Lentitheciaceae</taxon>
        <taxon>Lentithecium</taxon>
    </lineage>
</organism>
<evidence type="ECO:0000256" key="1">
    <source>
        <dbReference type="SAM" id="MobiDB-lite"/>
    </source>
</evidence>
<feature type="compositionally biased region" description="Gly residues" evidence="1">
    <location>
        <begin position="57"/>
        <end position="66"/>
    </location>
</feature>
<dbReference type="AlphaFoldDB" id="A0A6G1ILG2"/>
<accession>A0A6G1ILG2</accession>
<proteinExistence type="predicted"/>
<keyword evidence="4" id="KW-1185">Reference proteome</keyword>